<accession>C0NF50</accession>
<evidence type="ECO:0000313" key="2">
    <source>
        <dbReference type="Proteomes" id="UP000001631"/>
    </source>
</evidence>
<reference evidence="1" key="1">
    <citation type="submission" date="2009-02" db="EMBL/GenBank/DDBJ databases">
        <title>The Genome Sequence of Ajellomyces capsulatus strain G186AR.</title>
        <authorList>
            <consortium name="The Broad Institute Genome Sequencing Platform"/>
            <person name="Champion M."/>
            <person name="Cuomo C."/>
            <person name="Ma L.-J."/>
            <person name="Henn M.R."/>
            <person name="Sil A."/>
            <person name="Goldman B."/>
            <person name="Young S.K."/>
            <person name="Kodira C.D."/>
            <person name="Zeng Q."/>
            <person name="Koehrsen M."/>
            <person name="Alvarado L."/>
            <person name="Berlin A."/>
            <person name="Borenstein D."/>
            <person name="Chen Z."/>
            <person name="Engels R."/>
            <person name="Freedman E."/>
            <person name="Gellesch M."/>
            <person name="Goldberg J."/>
            <person name="Griggs A."/>
            <person name="Gujja S."/>
            <person name="Heiman D."/>
            <person name="Hepburn T."/>
            <person name="Howarth C."/>
            <person name="Jen D."/>
            <person name="Larson L."/>
            <person name="Lewis B."/>
            <person name="Mehta T."/>
            <person name="Park D."/>
            <person name="Pearson M."/>
            <person name="Roberts A."/>
            <person name="Saif S."/>
            <person name="Shea T."/>
            <person name="Shenoy N."/>
            <person name="Sisk P."/>
            <person name="Stolte C."/>
            <person name="Sykes S."/>
            <person name="Walk T."/>
            <person name="White J."/>
            <person name="Yandava C."/>
            <person name="Klein B."/>
            <person name="McEwen J.G."/>
            <person name="Puccia R."/>
            <person name="Goldman G.H."/>
            <person name="Felipe M.S."/>
            <person name="Nino-Vega G."/>
            <person name="San-Blas G."/>
            <person name="Taylor J."/>
            <person name="Mendoza L."/>
            <person name="Galagan J."/>
            <person name="Nusbaum C."/>
            <person name="Birren B."/>
        </authorList>
    </citation>
    <scope>NUCLEOTIDE SEQUENCE</scope>
    <source>
        <strain evidence="1">G186AR</strain>
    </source>
</reference>
<dbReference type="RefSeq" id="XP_045290352.1">
    <property type="nucleotide sequence ID" value="XM_045428566.1"/>
</dbReference>
<gene>
    <name evidence="1" type="ORF">HCBG_01516</name>
</gene>
<proteinExistence type="predicted"/>
<name>C0NF50_AJECG</name>
<keyword evidence="2" id="KW-1185">Reference proteome</keyword>
<dbReference type="EMBL" id="GG663364">
    <property type="protein sequence ID" value="EEH09871.1"/>
    <property type="molecule type" value="Genomic_DNA"/>
</dbReference>
<sequence>MVRADVLELETIFSRSAKTQAFAQVSIPSESRISLPPLNQRIQVGPKAKFGYAGSMMVFGVIRVGARSSVFDSPIRYTGQDLEMLHENDHLKREFLMIY</sequence>
<dbReference type="HOGENOM" id="CLU_2319684_0_0_1"/>
<protein>
    <submittedName>
        <fullName evidence="1">Uncharacterized protein</fullName>
    </submittedName>
</protein>
<organism evidence="1 2">
    <name type="scientific">Ajellomyces capsulatus (strain G186AR / H82 / ATCC MYA-2454 / RMSCC 2432)</name>
    <name type="common">Darling's disease fungus</name>
    <name type="synonym">Histoplasma capsulatum</name>
    <dbReference type="NCBI Taxonomy" id="447093"/>
    <lineage>
        <taxon>Eukaryota</taxon>
        <taxon>Fungi</taxon>
        <taxon>Dikarya</taxon>
        <taxon>Ascomycota</taxon>
        <taxon>Pezizomycotina</taxon>
        <taxon>Eurotiomycetes</taxon>
        <taxon>Eurotiomycetidae</taxon>
        <taxon>Onygenales</taxon>
        <taxon>Ajellomycetaceae</taxon>
        <taxon>Histoplasma</taxon>
    </lineage>
</organism>
<dbReference type="AlphaFoldDB" id="C0NF50"/>
<dbReference type="Proteomes" id="UP000001631">
    <property type="component" value="Unassembled WGS sequence"/>
</dbReference>
<dbReference type="GeneID" id="69034533"/>
<dbReference type="InParanoid" id="C0NF50"/>
<evidence type="ECO:0000313" key="1">
    <source>
        <dbReference type="EMBL" id="EEH09871.1"/>
    </source>
</evidence>